<dbReference type="SMART" id="SM00671">
    <property type="entry name" value="SEL1"/>
    <property type="match status" value="4"/>
</dbReference>
<dbReference type="EMBL" id="JAAAJA010000959">
    <property type="protein sequence ID" value="KAG0248603.1"/>
    <property type="molecule type" value="Genomic_DNA"/>
</dbReference>
<dbReference type="InterPro" id="IPR011990">
    <property type="entry name" value="TPR-like_helical_dom_sf"/>
</dbReference>
<dbReference type="Pfam" id="PF00069">
    <property type="entry name" value="Pkinase"/>
    <property type="match status" value="1"/>
</dbReference>
<name>A0A9P6TVN6_9FUNG</name>
<evidence type="ECO:0000313" key="2">
    <source>
        <dbReference type="EMBL" id="KAG0248603.1"/>
    </source>
</evidence>
<proteinExistence type="predicted"/>
<dbReference type="InterPro" id="IPR051681">
    <property type="entry name" value="Ser/Thr_Kinases-Pseudokinases"/>
</dbReference>
<dbReference type="Gene3D" id="1.25.40.10">
    <property type="entry name" value="Tetratricopeptide repeat domain"/>
    <property type="match status" value="2"/>
</dbReference>
<dbReference type="PANTHER" id="PTHR44329">
    <property type="entry name" value="SERINE/THREONINE-PROTEIN KINASE TNNI3K-RELATED"/>
    <property type="match status" value="1"/>
</dbReference>
<dbReference type="SUPFAM" id="SSF56112">
    <property type="entry name" value="Protein kinase-like (PK-like)"/>
    <property type="match status" value="1"/>
</dbReference>
<feature type="domain" description="Protein kinase" evidence="1">
    <location>
        <begin position="1"/>
        <end position="227"/>
    </location>
</feature>
<dbReference type="InterPro" id="IPR008271">
    <property type="entry name" value="Ser/Thr_kinase_AS"/>
</dbReference>
<dbReference type="PROSITE" id="PS50011">
    <property type="entry name" value="PROTEIN_KINASE_DOM"/>
    <property type="match status" value="1"/>
</dbReference>
<dbReference type="Pfam" id="PF08238">
    <property type="entry name" value="Sel1"/>
    <property type="match status" value="5"/>
</dbReference>
<organism evidence="2 3">
    <name type="scientific">Mortierella polycephala</name>
    <dbReference type="NCBI Taxonomy" id="41804"/>
    <lineage>
        <taxon>Eukaryota</taxon>
        <taxon>Fungi</taxon>
        <taxon>Fungi incertae sedis</taxon>
        <taxon>Mucoromycota</taxon>
        <taxon>Mortierellomycotina</taxon>
        <taxon>Mortierellomycetes</taxon>
        <taxon>Mortierellales</taxon>
        <taxon>Mortierellaceae</taxon>
        <taxon>Mortierella</taxon>
    </lineage>
</organism>
<dbReference type="SMART" id="SM00220">
    <property type="entry name" value="S_TKc"/>
    <property type="match status" value="1"/>
</dbReference>
<dbReference type="GO" id="GO:0005524">
    <property type="term" value="F:ATP binding"/>
    <property type="evidence" value="ECO:0007669"/>
    <property type="project" value="InterPro"/>
</dbReference>
<sequence>MEESEHSNIEKDVIWEGQRVTIKTPKDEVSFLREVNIIKDLADRHIIQFYHYAVEGELKLIMEHAEDGDLKEALPKLQWEDKVRITGEIAHGLCYIHSLGIIHCDIKSSNVFLTKNLVAKLGDFGSAMAIKDKKNNTECLGTRGWMAPETLEDTTAYSPESDIFSLGIIMWEMASGNTPENRSQVLEEKLDNVPLEFHSIMRACLDQDPKRRPNAREISILKSGRFMKEVDTYANDEDNTSCRSDAAIVPQEPFDERWDTTEREKVGMILQYYKSELFDQARELARQLSLHWEACCILGEIYRNNQGVDKNDGEARIWMGVGCFRAGNHAKALEWYRKSAEGGYSEGRYKMGVMFYYGHGMPEKDLNEAICCMHKAVEQGNRSAITGLGIIAMGQEKYAEAMKRFLEVDDDRISQYHIGYMYYTGSGVPRDYITATQWFKKAAGDEYGLAEHAMGAIHNYGRGTQVDLKEAKKWYLRALEHGQGFVANELGLAMITMGREIRIQGYGYIEDASKEGDLLARANLLLRYI</sequence>
<dbReference type="AlphaFoldDB" id="A0A9P6TVN6"/>
<accession>A0A9P6TVN6</accession>
<comment type="caution">
    <text evidence="2">The sequence shown here is derived from an EMBL/GenBank/DDBJ whole genome shotgun (WGS) entry which is preliminary data.</text>
</comment>
<dbReference type="GO" id="GO:0004674">
    <property type="term" value="F:protein serine/threonine kinase activity"/>
    <property type="evidence" value="ECO:0007669"/>
    <property type="project" value="TreeGrafter"/>
</dbReference>
<evidence type="ECO:0000313" key="3">
    <source>
        <dbReference type="Proteomes" id="UP000726737"/>
    </source>
</evidence>
<dbReference type="InterPro" id="IPR006597">
    <property type="entry name" value="Sel1-like"/>
</dbReference>
<dbReference type="InterPro" id="IPR000719">
    <property type="entry name" value="Prot_kinase_dom"/>
</dbReference>
<evidence type="ECO:0000259" key="1">
    <source>
        <dbReference type="PROSITE" id="PS50011"/>
    </source>
</evidence>
<dbReference type="Proteomes" id="UP000726737">
    <property type="component" value="Unassembled WGS sequence"/>
</dbReference>
<keyword evidence="3" id="KW-1185">Reference proteome</keyword>
<dbReference type="SUPFAM" id="SSF81901">
    <property type="entry name" value="HCP-like"/>
    <property type="match status" value="1"/>
</dbReference>
<dbReference type="PROSITE" id="PS00108">
    <property type="entry name" value="PROTEIN_KINASE_ST"/>
    <property type="match status" value="1"/>
</dbReference>
<gene>
    <name evidence="2" type="ORF">BG011_010090</name>
</gene>
<dbReference type="OrthoDB" id="2390637at2759"/>
<dbReference type="Gene3D" id="1.10.510.10">
    <property type="entry name" value="Transferase(Phosphotransferase) domain 1"/>
    <property type="match status" value="1"/>
</dbReference>
<protein>
    <recommendedName>
        <fullName evidence="1">Protein kinase domain-containing protein</fullName>
    </recommendedName>
</protein>
<dbReference type="InterPro" id="IPR011009">
    <property type="entry name" value="Kinase-like_dom_sf"/>
</dbReference>
<reference evidence="2" key="1">
    <citation type="journal article" date="2020" name="Fungal Divers.">
        <title>Resolving the Mortierellaceae phylogeny through synthesis of multi-gene phylogenetics and phylogenomics.</title>
        <authorList>
            <person name="Vandepol N."/>
            <person name="Liber J."/>
            <person name="Desiro A."/>
            <person name="Na H."/>
            <person name="Kennedy M."/>
            <person name="Barry K."/>
            <person name="Grigoriev I.V."/>
            <person name="Miller A.N."/>
            <person name="O'Donnell K."/>
            <person name="Stajich J.E."/>
            <person name="Bonito G."/>
        </authorList>
    </citation>
    <scope>NUCLEOTIDE SEQUENCE</scope>
    <source>
        <strain evidence="2">KOD948</strain>
    </source>
</reference>